<dbReference type="EMBL" id="JACHGY010000001">
    <property type="protein sequence ID" value="MBB6430614.1"/>
    <property type="molecule type" value="Genomic_DNA"/>
</dbReference>
<sequence length="353" mass="38378">MTSAPPPTRKTDVVLIGAGPIGLELAVNLQHAGVDYVHLDAGQVGQTVADYPKQTQYFSSPDRIAIAGVPLSIPDQTKASREQYLAYLHGVVEQFDLPIQTFERVQSVTRDDEAERFTVVTSKASYDAARAVLAIGDMHHPRLLDILGEDLPHVSHFLDEPQMYFRQRLLIVGGKNSAVETALRCDRAGAKVTMSYRGEAFDADSIKYWLMPEIQALIKHGQVAFRPRTVPTAITPDSVTLASVDNPAQTHSVEADFVLLLTGYTQDKTLFESAGVILEGDNRAPQHDPATMMTNVPNLFVAGTAAAGTQNAFKLYIENSHPHVTKIIEAITGSPPPSHLVNTAAKTYGLPES</sequence>
<comment type="caution">
    <text evidence="3">The sequence shown here is derived from an EMBL/GenBank/DDBJ whole genome shotgun (WGS) entry which is preliminary data.</text>
</comment>
<dbReference type="PANTHER" id="PTHR48105">
    <property type="entry name" value="THIOREDOXIN REDUCTASE 1-RELATED-RELATED"/>
    <property type="match status" value="1"/>
</dbReference>
<reference evidence="3 4" key="1">
    <citation type="submission" date="2020-08" db="EMBL/GenBank/DDBJ databases">
        <title>Genomic Encyclopedia of Type Strains, Phase IV (KMG-IV): sequencing the most valuable type-strain genomes for metagenomic binning, comparative biology and taxonomic classification.</title>
        <authorList>
            <person name="Goeker M."/>
        </authorList>
    </citation>
    <scope>NUCLEOTIDE SEQUENCE [LARGE SCALE GENOMIC DNA]</scope>
    <source>
        <strain evidence="3 4">DSM 103725</strain>
    </source>
</reference>
<proteinExistence type="predicted"/>
<gene>
    <name evidence="3" type="ORF">HNQ40_002420</name>
</gene>
<dbReference type="RefSeq" id="WP_221435515.1">
    <property type="nucleotide sequence ID" value="NZ_JACHGY010000001.1"/>
</dbReference>
<dbReference type="EC" id="1.8.1.9" evidence="3"/>
<dbReference type="Gene3D" id="3.50.50.60">
    <property type="entry name" value="FAD/NAD(P)-binding domain"/>
    <property type="match status" value="2"/>
</dbReference>
<keyword evidence="4" id="KW-1185">Reference proteome</keyword>
<dbReference type="GO" id="GO:0004791">
    <property type="term" value="F:thioredoxin-disulfide reductase (NADPH) activity"/>
    <property type="evidence" value="ECO:0007669"/>
    <property type="project" value="UniProtKB-EC"/>
</dbReference>
<keyword evidence="2 3" id="KW-0560">Oxidoreductase</keyword>
<protein>
    <submittedName>
        <fullName evidence="3">Thioredoxin reductase (NADPH)</fullName>
        <ecNumber evidence="3">1.8.1.9</ecNumber>
    </submittedName>
</protein>
<keyword evidence="1" id="KW-0285">Flavoprotein</keyword>
<dbReference type="AlphaFoldDB" id="A0A7X0HA53"/>
<dbReference type="PRINTS" id="PR00411">
    <property type="entry name" value="PNDRDTASEI"/>
</dbReference>
<evidence type="ECO:0000313" key="3">
    <source>
        <dbReference type="EMBL" id="MBB6430614.1"/>
    </source>
</evidence>
<dbReference type="InterPro" id="IPR036188">
    <property type="entry name" value="FAD/NAD-bd_sf"/>
</dbReference>
<dbReference type="PRINTS" id="PR00368">
    <property type="entry name" value="FADPNR"/>
</dbReference>
<accession>A0A7X0HA53</accession>
<dbReference type="Pfam" id="PF13738">
    <property type="entry name" value="Pyr_redox_3"/>
    <property type="match status" value="1"/>
</dbReference>
<dbReference type="SUPFAM" id="SSF51905">
    <property type="entry name" value="FAD/NAD(P)-binding domain"/>
    <property type="match status" value="1"/>
</dbReference>
<dbReference type="Proteomes" id="UP000541810">
    <property type="component" value="Unassembled WGS sequence"/>
</dbReference>
<evidence type="ECO:0000256" key="2">
    <source>
        <dbReference type="ARBA" id="ARBA00023002"/>
    </source>
</evidence>
<organism evidence="3 4">
    <name type="scientific">Algisphaera agarilytica</name>
    <dbReference type="NCBI Taxonomy" id="1385975"/>
    <lineage>
        <taxon>Bacteria</taxon>
        <taxon>Pseudomonadati</taxon>
        <taxon>Planctomycetota</taxon>
        <taxon>Phycisphaerae</taxon>
        <taxon>Phycisphaerales</taxon>
        <taxon>Phycisphaeraceae</taxon>
        <taxon>Algisphaera</taxon>
    </lineage>
</organism>
<evidence type="ECO:0000313" key="4">
    <source>
        <dbReference type="Proteomes" id="UP000541810"/>
    </source>
</evidence>
<dbReference type="InterPro" id="IPR050097">
    <property type="entry name" value="Ferredoxin-NADP_redctase_2"/>
</dbReference>
<evidence type="ECO:0000256" key="1">
    <source>
        <dbReference type="ARBA" id="ARBA00022630"/>
    </source>
</evidence>
<name>A0A7X0HA53_9BACT</name>